<keyword evidence="5" id="KW-0472">Membrane</keyword>
<dbReference type="InterPro" id="IPR026307">
    <property type="entry name" value="TMEM132"/>
</dbReference>
<evidence type="ECO:0000313" key="11">
    <source>
        <dbReference type="WBParaSite" id="nRc.2.0.1.t21973-RA"/>
    </source>
</evidence>
<proteinExistence type="inferred from homology"/>
<dbReference type="PANTHER" id="PTHR13388:SF11">
    <property type="entry name" value="DETONATOR, ISOFORM E"/>
    <property type="match status" value="1"/>
</dbReference>
<feature type="region of interest" description="Disordered" evidence="6">
    <location>
        <begin position="46"/>
        <end position="65"/>
    </location>
</feature>
<reference evidence="11" key="1">
    <citation type="submission" date="2022-11" db="UniProtKB">
        <authorList>
            <consortium name="WormBaseParasite"/>
        </authorList>
    </citation>
    <scope>IDENTIFICATION</scope>
</reference>
<evidence type="ECO:0000256" key="4">
    <source>
        <dbReference type="ARBA" id="ARBA00022989"/>
    </source>
</evidence>
<dbReference type="PANTHER" id="PTHR13388">
    <property type="entry name" value="DETONATOR, ISOFORM E"/>
    <property type="match status" value="1"/>
</dbReference>
<keyword evidence="10" id="KW-1185">Reference proteome</keyword>
<protein>
    <submittedName>
        <fullName evidence="11">Transmembrane protein family 132 middle domain-containing protein</fullName>
    </submittedName>
</protein>
<evidence type="ECO:0000256" key="5">
    <source>
        <dbReference type="ARBA" id="ARBA00023136"/>
    </source>
</evidence>
<feature type="chain" id="PRO_5037529835" evidence="7">
    <location>
        <begin position="22"/>
        <end position="694"/>
    </location>
</feature>
<dbReference type="Pfam" id="PF23486">
    <property type="entry name" value="Ig_TMEM132_5th"/>
    <property type="match status" value="1"/>
</dbReference>
<dbReference type="Pfam" id="PF16070">
    <property type="entry name" value="Ig_TMEM132_4th"/>
    <property type="match status" value="1"/>
</dbReference>
<dbReference type="AlphaFoldDB" id="A0A915J895"/>
<evidence type="ECO:0000256" key="3">
    <source>
        <dbReference type="ARBA" id="ARBA00022692"/>
    </source>
</evidence>
<comment type="similarity">
    <text evidence="2">Belongs to the TMEM132 family.</text>
</comment>
<accession>A0A915J895</accession>
<dbReference type="Proteomes" id="UP000887565">
    <property type="component" value="Unplaced"/>
</dbReference>
<evidence type="ECO:0000259" key="9">
    <source>
        <dbReference type="Pfam" id="PF23486"/>
    </source>
</evidence>
<feature type="compositionally biased region" description="Low complexity" evidence="6">
    <location>
        <begin position="47"/>
        <end position="60"/>
    </location>
</feature>
<evidence type="ECO:0000256" key="7">
    <source>
        <dbReference type="SAM" id="SignalP"/>
    </source>
</evidence>
<evidence type="ECO:0000256" key="6">
    <source>
        <dbReference type="SAM" id="MobiDB-lite"/>
    </source>
</evidence>
<organism evidence="10 11">
    <name type="scientific">Romanomermis culicivorax</name>
    <name type="common">Nematode worm</name>
    <dbReference type="NCBI Taxonomy" id="13658"/>
    <lineage>
        <taxon>Eukaryota</taxon>
        <taxon>Metazoa</taxon>
        <taxon>Ecdysozoa</taxon>
        <taxon>Nematoda</taxon>
        <taxon>Enoplea</taxon>
        <taxon>Dorylaimia</taxon>
        <taxon>Mermithida</taxon>
        <taxon>Mermithoidea</taxon>
        <taxon>Mermithidae</taxon>
        <taxon>Romanomermis</taxon>
    </lineage>
</organism>
<feature type="signal peptide" evidence="7">
    <location>
        <begin position="1"/>
        <end position="21"/>
    </location>
</feature>
<dbReference type="InterPro" id="IPR031437">
    <property type="entry name" value="Ig_TMEM132_4th"/>
</dbReference>
<evidence type="ECO:0000259" key="8">
    <source>
        <dbReference type="Pfam" id="PF16070"/>
    </source>
</evidence>
<feature type="domain" description="Transmembrane protein TMEM132 fifth" evidence="9">
    <location>
        <begin position="545"/>
        <end position="680"/>
    </location>
</feature>
<keyword evidence="3" id="KW-0812">Transmembrane</keyword>
<dbReference type="WBParaSite" id="nRc.2.0.1.t21973-RA">
    <property type="protein sequence ID" value="nRc.2.0.1.t21973-RA"/>
    <property type="gene ID" value="nRc.2.0.1.g21973"/>
</dbReference>
<evidence type="ECO:0000256" key="1">
    <source>
        <dbReference type="ARBA" id="ARBA00004479"/>
    </source>
</evidence>
<dbReference type="InterPro" id="IPR055423">
    <property type="entry name" value="Ig_TMEM132_5th"/>
</dbReference>
<sequence>MSVEMLIDFTIFFMLMPVYNSANVQFSDPEKAFSLRQFDFDINYVPSESQNSNNNRGQNSDRPVDRLNSYKYYHSSFMLLRDGHADNKLILKDSGFVVEENLGANPSILNRTLLNNTCDETMKFKMINHQSPKRPKTIVKLFYAMPNEQNSIPSSDDDLHSCSANEPFVQAPRPSTISEKNLKFVADVQLIDENPSQYVALPLDKTLNILVPNRHFYPGDIFAAIILYHYVPDFSMDESVAPYLFQIKCEAKNGVRLLGTEQISYSEWSTSTEMLYKQAALTITAFYRGQFNLNESFSGEIISILLQIAVNDETADPNDVNPSEIVVNQTNKKNIESDKKPYLIASINYVNDWAPKDSKDFSPPSSNVNVSLQNVNDSQKNAYYSPSKNSSPKIYNIRASFNVEKDSIKSLVPIGKVWNWHILPTVVYIDGPLKAFQLRRHANTFVLNRKIFDFVNTAVLTRNQISTNLKIFSLSYAGVVSDVTLQTACTAREVSVIKVTPTCTSVYADGSESRGDMNALINVTYANFRTTAKYNVWYPEFPVDILISDPVLHAIKNWRIHDEKYFVWTQKRNGTIMYPKDTTDMENKQIYQKTKIKTQRLNCRLRFQESMVKVFARFRVDDLSTGRRSYLGGRKTQFDVTFLSRDQMKILDPRLAYLKTIDGTLFVHGLYPGRTEVQSLKSVFFHCCLFFSTT</sequence>
<evidence type="ECO:0000256" key="2">
    <source>
        <dbReference type="ARBA" id="ARBA00006166"/>
    </source>
</evidence>
<name>A0A915J895_ROMCU</name>
<feature type="domain" description="Transmembrane protein family 132 fourth" evidence="8">
    <location>
        <begin position="451"/>
        <end position="540"/>
    </location>
</feature>
<keyword evidence="4" id="KW-1133">Transmembrane helix</keyword>
<dbReference type="GO" id="GO:0016020">
    <property type="term" value="C:membrane"/>
    <property type="evidence" value="ECO:0007669"/>
    <property type="project" value="UniProtKB-SubCell"/>
</dbReference>
<comment type="subcellular location">
    <subcellularLocation>
        <location evidence="1">Membrane</location>
        <topology evidence="1">Single-pass type I membrane protein</topology>
    </subcellularLocation>
</comment>
<evidence type="ECO:0000313" key="10">
    <source>
        <dbReference type="Proteomes" id="UP000887565"/>
    </source>
</evidence>
<keyword evidence="7" id="KW-0732">Signal</keyword>